<sequence length="111" mass="12522">MQADLLLTLPFQSLSFHLSKHFPFSQRLPTKVPKGKHLITTQSYCNQVNKEKYHNFFFKEKGEKKGNVTIMSNIPLVCLGWVESNIPQVKGSGTGVCVIERGEQGIETKTL</sequence>
<evidence type="ECO:0000313" key="1">
    <source>
        <dbReference type="EMBL" id="MBW86436.1"/>
    </source>
</evidence>
<proteinExistence type="predicted"/>
<dbReference type="AlphaFoldDB" id="A0A2P2IYY6"/>
<organism evidence="1">
    <name type="scientific">Rhizophora mucronata</name>
    <name type="common">Asiatic mangrove</name>
    <dbReference type="NCBI Taxonomy" id="61149"/>
    <lineage>
        <taxon>Eukaryota</taxon>
        <taxon>Viridiplantae</taxon>
        <taxon>Streptophyta</taxon>
        <taxon>Embryophyta</taxon>
        <taxon>Tracheophyta</taxon>
        <taxon>Spermatophyta</taxon>
        <taxon>Magnoliopsida</taxon>
        <taxon>eudicotyledons</taxon>
        <taxon>Gunneridae</taxon>
        <taxon>Pentapetalae</taxon>
        <taxon>rosids</taxon>
        <taxon>fabids</taxon>
        <taxon>Malpighiales</taxon>
        <taxon>Rhizophoraceae</taxon>
        <taxon>Rhizophora</taxon>
    </lineage>
</organism>
<reference evidence="1" key="1">
    <citation type="submission" date="2018-02" db="EMBL/GenBank/DDBJ databases">
        <title>Rhizophora mucronata_Transcriptome.</title>
        <authorList>
            <person name="Meera S.P."/>
            <person name="Sreeshan A."/>
            <person name="Augustine A."/>
        </authorList>
    </citation>
    <scope>NUCLEOTIDE SEQUENCE</scope>
    <source>
        <tissue evidence="1">Leaf</tissue>
    </source>
</reference>
<protein>
    <submittedName>
        <fullName evidence="1">Uncharacterized protein</fullName>
    </submittedName>
</protein>
<dbReference type="EMBL" id="GGEC01005953">
    <property type="protein sequence ID" value="MBW86436.1"/>
    <property type="molecule type" value="Transcribed_RNA"/>
</dbReference>
<name>A0A2P2IYY6_RHIMU</name>
<accession>A0A2P2IYY6</accession>